<dbReference type="OrthoDB" id="1865379at2759"/>
<feature type="transmembrane region" description="Helical" evidence="7">
    <location>
        <begin position="143"/>
        <end position="163"/>
    </location>
</feature>
<proteinExistence type="inferred from homology"/>
<keyword evidence="10" id="KW-1185">Reference proteome</keyword>
<feature type="transmembrane region" description="Helical" evidence="7">
    <location>
        <begin position="112"/>
        <end position="136"/>
    </location>
</feature>
<evidence type="ECO:0000313" key="10">
    <source>
        <dbReference type="Proteomes" id="UP000325081"/>
    </source>
</evidence>
<reference evidence="10" key="1">
    <citation type="journal article" date="2019" name="Curr. Biol.">
        <title>Genome Sequence of Striga asiatica Provides Insight into the Evolution of Plant Parasitism.</title>
        <authorList>
            <person name="Yoshida S."/>
            <person name="Kim S."/>
            <person name="Wafula E.K."/>
            <person name="Tanskanen J."/>
            <person name="Kim Y.M."/>
            <person name="Honaas L."/>
            <person name="Yang Z."/>
            <person name="Spallek T."/>
            <person name="Conn C.E."/>
            <person name="Ichihashi Y."/>
            <person name="Cheong K."/>
            <person name="Cui S."/>
            <person name="Der J.P."/>
            <person name="Gundlach H."/>
            <person name="Jiao Y."/>
            <person name="Hori C."/>
            <person name="Ishida J.K."/>
            <person name="Kasahara H."/>
            <person name="Kiba T."/>
            <person name="Kim M.S."/>
            <person name="Koo N."/>
            <person name="Laohavisit A."/>
            <person name="Lee Y.H."/>
            <person name="Lumba S."/>
            <person name="McCourt P."/>
            <person name="Mortimer J.C."/>
            <person name="Mutuku J.M."/>
            <person name="Nomura T."/>
            <person name="Sasaki-Sekimoto Y."/>
            <person name="Seto Y."/>
            <person name="Wang Y."/>
            <person name="Wakatake T."/>
            <person name="Sakakibara H."/>
            <person name="Demura T."/>
            <person name="Yamaguchi S."/>
            <person name="Yoneyama K."/>
            <person name="Manabe R.I."/>
            <person name="Nelson D.C."/>
            <person name="Schulman A.H."/>
            <person name="Timko M.P."/>
            <person name="dePamphilis C.W."/>
            <person name="Choi D."/>
            <person name="Shirasu K."/>
        </authorList>
    </citation>
    <scope>NUCLEOTIDE SEQUENCE [LARGE SCALE GENOMIC DNA]</scope>
    <source>
        <strain evidence="10">cv. UVA1</strain>
    </source>
</reference>
<dbReference type="AlphaFoldDB" id="A0A5A7QTZ1"/>
<feature type="transmembrane region" description="Helical" evidence="7">
    <location>
        <begin position="309"/>
        <end position="327"/>
    </location>
</feature>
<keyword evidence="4 7" id="KW-0812">Transmembrane</keyword>
<feature type="transmembrane region" description="Helical" evidence="7">
    <location>
        <begin position="15"/>
        <end position="40"/>
    </location>
</feature>
<feature type="transmembrane region" description="Helical" evidence="7">
    <location>
        <begin position="175"/>
        <end position="196"/>
    </location>
</feature>
<dbReference type="PANTHER" id="PTHR31376:SF1">
    <property type="entry name" value="PURINE PERMEASE 2"/>
    <property type="match status" value="1"/>
</dbReference>
<comment type="subcellular location">
    <subcellularLocation>
        <location evidence="1 7">Membrane</location>
        <topology evidence="1 7">Multi-pass membrane protein</topology>
    </subcellularLocation>
</comment>
<evidence type="ECO:0000256" key="4">
    <source>
        <dbReference type="ARBA" id="ARBA00022692"/>
    </source>
</evidence>
<feature type="transmembrane region" description="Helical" evidence="7">
    <location>
        <begin position="208"/>
        <end position="234"/>
    </location>
</feature>
<dbReference type="EMBL" id="BKCP01008292">
    <property type="protein sequence ID" value="GER48358.1"/>
    <property type="molecule type" value="Genomic_DNA"/>
</dbReference>
<evidence type="ECO:0000256" key="2">
    <source>
        <dbReference type="ARBA" id="ARBA00006213"/>
    </source>
</evidence>
<evidence type="ECO:0000256" key="7">
    <source>
        <dbReference type="RuleBase" id="RU368015"/>
    </source>
</evidence>
<keyword evidence="5 7" id="KW-1133">Transmembrane helix</keyword>
<dbReference type="GO" id="GO:0015211">
    <property type="term" value="F:purine nucleoside transmembrane transporter activity"/>
    <property type="evidence" value="ECO:0007669"/>
    <property type="project" value="UniProtKB-UniRule"/>
</dbReference>
<comment type="similarity">
    <text evidence="2 7">Belongs to the purine permeases (TC 2.A.7.14) family.</text>
</comment>
<evidence type="ECO:0000313" key="9">
    <source>
        <dbReference type="EMBL" id="GER48358.1"/>
    </source>
</evidence>
<dbReference type="Proteomes" id="UP000325081">
    <property type="component" value="Unassembled WGS sequence"/>
</dbReference>
<dbReference type="GO" id="GO:0005345">
    <property type="term" value="F:purine nucleobase transmembrane transporter activity"/>
    <property type="evidence" value="ECO:0007669"/>
    <property type="project" value="UniProtKB-UniRule"/>
</dbReference>
<dbReference type="GO" id="GO:0016020">
    <property type="term" value="C:membrane"/>
    <property type="evidence" value="ECO:0007669"/>
    <property type="project" value="UniProtKB-SubCell"/>
</dbReference>
<dbReference type="PANTHER" id="PTHR31376">
    <property type="entry name" value="OS09G0467300 PROTEIN-RELATED"/>
    <property type="match status" value="1"/>
</dbReference>
<feature type="transmembrane region" description="Helical" evidence="7">
    <location>
        <begin position="80"/>
        <end position="100"/>
    </location>
</feature>
<feature type="compositionally biased region" description="Polar residues" evidence="8">
    <location>
        <begin position="346"/>
        <end position="364"/>
    </location>
</feature>
<evidence type="ECO:0000256" key="6">
    <source>
        <dbReference type="ARBA" id="ARBA00023136"/>
    </source>
</evidence>
<keyword evidence="3 7" id="KW-0813">Transport</keyword>
<dbReference type="SUPFAM" id="SSF103481">
    <property type="entry name" value="Multidrug resistance efflux transporter EmrE"/>
    <property type="match status" value="1"/>
</dbReference>
<sequence length="364" mass="39552">MDIQTTASSSAARRAFLLINAVILGIGNCGGPLIMRLYFLHGGKRIWFSSFLETAGWPVMLAPLAASYARRRRESAAAPLVLMGARVFLAAAAIGILTGLDDYLYACGVARLPVSTSSLIIAAQLAFTAVFAFFLVGQRFTAYSVNSVVLLTTGAAVLGLHASGDRPAGETAREYWIGFAMTMGAALLYGMVLPLIELTYKKARQAVTFTLALEIQLVMCFFATAFCTVGMVINNDFQAIGREAKAYTLGEQKYYIVVALNALIWQCFFVGAIGVIFYSSSLLSGVIMTVLLPITEVLGVFFYNEKFQAEKGISLFLSLWGFISYLYGDMKNNNKNKDDEHKKPVTQIQGETQLATRRSNSAGS</sequence>
<protein>
    <recommendedName>
        <fullName evidence="7">Probable purine permease</fullName>
    </recommendedName>
</protein>
<accession>A0A5A7QTZ1</accession>
<keyword evidence="6 7" id="KW-0472">Membrane</keyword>
<evidence type="ECO:0000256" key="8">
    <source>
        <dbReference type="SAM" id="MobiDB-lite"/>
    </source>
</evidence>
<feature type="transmembrane region" description="Helical" evidence="7">
    <location>
        <begin position="254"/>
        <end position="278"/>
    </location>
</feature>
<evidence type="ECO:0000256" key="1">
    <source>
        <dbReference type="ARBA" id="ARBA00004141"/>
    </source>
</evidence>
<evidence type="ECO:0000256" key="3">
    <source>
        <dbReference type="ARBA" id="ARBA00022448"/>
    </source>
</evidence>
<evidence type="ECO:0000256" key="5">
    <source>
        <dbReference type="ARBA" id="ARBA00022989"/>
    </source>
</evidence>
<name>A0A5A7QTZ1_STRAF</name>
<comment type="caution">
    <text evidence="9">The sequence shown here is derived from an EMBL/GenBank/DDBJ whole genome shotgun (WGS) entry which is preliminary data.</text>
</comment>
<gene>
    <name evidence="9" type="ORF">STAS_25527</name>
</gene>
<organism evidence="9 10">
    <name type="scientific">Striga asiatica</name>
    <name type="common">Asiatic witchweed</name>
    <name type="synonym">Buchnera asiatica</name>
    <dbReference type="NCBI Taxonomy" id="4170"/>
    <lineage>
        <taxon>Eukaryota</taxon>
        <taxon>Viridiplantae</taxon>
        <taxon>Streptophyta</taxon>
        <taxon>Embryophyta</taxon>
        <taxon>Tracheophyta</taxon>
        <taxon>Spermatophyta</taxon>
        <taxon>Magnoliopsida</taxon>
        <taxon>eudicotyledons</taxon>
        <taxon>Gunneridae</taxon>
        <taxon>Pentapetalae</taxon>
        <taxon>asterids</taxon>
        <taxon>lamiids</taxon>
        <taxon>Lamiales</taxon>
        <taxon>Orobanchaceae</taxon>
        <taxon>Buchnereae</taxon>
        <taxon>Striga</taxon>
    </lineage>
</organism>
<feature type="region of interest" description="Disordered" evidence="8">
    <location>
        <begin position="336"/>
        <end position="364"/>
    </location>
</feature>
<feature type="transmembrane region" description="Helical" evidence="7">
    <location>
        <begin position="285"/>
        <end position="303"/>
    </location>
</feature>
<dbReference type="InterPro" id="IPR030182">
    <property type="entry name" value="PUP_plant"/>
</dbReference>
<feature type="transmembrane region" description="Helical" evidence="7">
    <location>
        <begin position="46"/>
        <end position="68"/>
    </location>
</feature>
<dbReference type="InterPro" id="IPR037185">
    <property type="entry name" value="EmrE-like"/>
</dbReference>
<dbReference type="Pfam" id="PF16913">
    <property type="entry name" value="PUNUT"/>
    <property type="match status" value="1"/>
</dbReference>